<evidence type="ECO:0000259" key="10">
    <source>
        <dbReference type="Pfam" id="PF04290"/>
    </source>
</evidence>
<organism evidence="11 12">
    <name type="scientific">Aminivibrio pyruvatiphilus</name>
    <dbReference type="NCBI Taxonomy" id="1005740"/>
    <lineage>
        <taxon>Bacteria</taxon>
        <taxon>Thermotogati</taxon>
        <taxon>Synergistota</taxon>
        <taxon>Synergistia</taxon>
        <taxon>Synergistales</taxon>
        <taxon>Aminobacteriaceae</taxon>
        <taxon>Aminivibrio</taxon>
    </lineage>
</organism>
<reference evidence="11 12" key="1">
    <citation type="submission" date="2019-03" db="EMBL/GenBank/DDBJ databases">
        <title>Genomic Encyclopedia of Type Strains, Phase IV (KMG-IV): sequencing the most valuable type-strain genomes for metagenomic binning, comparative biology and taxonomic classification.</title>
        <authorList>
            <person name="Goeker M."/>
        </authorList>
    </citation>
    <scope>NUCLEOTIDE SEQUENCE [LARGE SCALE GENOMIC DNA]</scope>
    <source>
        <strain evidence="11 12">DSM 25964</strain>
    </source>
</reference>
<evidence type="ECO:0000256" key="7">
    <source>
        <dbReference type="ARBA" id="ARBA00023136"/>
    </source>
</evidence>
<accession>A0A4R8MG48</accession>
<dbReference type="EMBL" id="SORI01000001">
    <property type="protein sequence ID" value="TDY64930.1"/>
    <property type="molecule type" value="Genomic_DNA"/>
</dbReference>
<comment type="similarity">
    <text evidence="8">Belongs to the TRAP transporter small permease family.</text>
</comment>
<dbReference type="PANTHER" id="PTHR35011:SF2">
    <property type="entry name" value="2,3-DIKETO-L-GULONATE TRAP TRANSPORTER SMALL PERMEASE PROTEIN YIAM"/>
    <property type="match status" value="1"/>
</dbReference>
<dbReference type="PANTHER" id="PTHR35011">
    <property type="entry name" value="2,3-DIKETO-L-GULONATE TRAP TRANSPORTER SMALL PERMEASE PROTEIN YIAM"/>
    <property type="match status" value="1"/>
</dbReference>
<keyword evidence="7 9" id="KW-0472">Membrane</keyword>
<name>A0A4R8MG48_9BACT</name>
<dbReference type="AlphaFoldDB" id="A0A4R8MG48"/>
<feature type="transmembrane region" description="Helical" evidence="9">
    <location>
        <begin position="123"/>
        <end position="141"/>
    </location>
</feature>
<feature type="transmembrane region" description="Helical" evidence="9">
    <location>
        <begin position="44"/>
        <end position="62"/>
    </location>
</feature>
<dbReference type="Proteomes" id="UP000295066">
    <property type="component" value="Unassembled WGS sequence"/>
</dbReference>
<feature type="domain" description="Tripartite ATP-independent periplasmic transporters DctQ component" evidence="10">
    <location>
        <begin position="20"/>
        <end position="150"/>
    </location>
</feature>
<dbReference type="InterPro" id="IPR055348">
    <property type="entry name" value="DctQ"/>
</dbReference>
<evidence type="ECO:0000256" key="9">
    <source>
        <dbReference type="SAM" id="Phobius"/>
    </source>
</evidence>
<evidence type="ECO:0000256" key="1">
    <source>
        <dbReference type="ARBA" id="ARBA00004429"/>
    </source>
</evidence>
<evidence type="ECO:0000256" key="8">
    <source>
        <dbReference type="ARBA" id="ARBA00038436"/>
    </source>
</evidence>
<evidence type="ECO:0000256" key="4">
    <source>
        <dbReference type="ARBA" id="ARBA00022519"/>
    </source>
</evidence>
<keyword evidence="6 9" id="KW-1133">Transmembrane helix</keyword>
<comment type="subcellular location">
    <subcellularLocation>
        <location evidence="1">Cell inner membrane</location>
        <topology evidence="1">Multi-pass membrane protein</topology>
    </subcellularLocation>
</comment>
<comment type="caution">
    <text evidence="11">The sequence shown here is derived from an EMBL/GenBank/DDBJ whole genome shotgun (WGS) entry which is preliminary data.</text>
</comment>
<dbReference type="InterPro" id="IPR007387">
    <property type="entry name" value="TRAP_DctQ"/>
</dbReference>
<feature type="transmembrane region" description="Helical" evidence="9">
    <location>
        <begin position="83"/>
        <end position="103"/>
    </location>
</feature>
<keyword evidence="5 9" id="KW-0812">Transmembrane</keyword>
<dbReference type="Pfam" id="PF04290">
    <property type="entry name" value="DctQ"/>
    <property type="match status" value="1"/>
</dbReference>
<evidence type="ECO:0000256" key="6">
    <source>
        <dbReference type="ARBA" id="ARBA00022989"/>
    </source>
</evidence>
<protein>
    <submittedName>
        <fullName evidence="11">TRAP-type C4-dicarboxylate transport system permease small subunit</fullName>
    </submittedName>
</protein>
<dbReference type="OrthoDB" id="5349at2"/>
<evidence type="ECO:0000256" key="2">
    <source>
        <dbReference type="ARBA" id="ARBA00022448"/>
    </source>
</evidence>
<dbReference type="GO" id="GO:0015740">
    <property type="term" value="P:C4-dicarboxylate transport"/>
    <property type="evidence" value="ECO:0007669"/>
    <property type="project" value="TreeGrafter"/>
</dbReference>
<proteinExistence type="inferred from homology"/>
<evidence type="ECO:0000256" key="5">
    <source>
        <dbReference type="ARBA" id="ARBA00022692"/>
    </source>
</evidence>
<evidence type="ECO:0000256" key="3">
    <source>
        <dbReference type="ARBA" id="ARBA00022475"/>
    </source>
</evidence>
<keyword evidence="3" id="KW-1003">Cell membrane</keyword>
<dbReference type="GO" id="GO:0022857">
    <property type="term" value="F:transmembrane transporter activity"/>
    <property type="evidence" value="ECO:0007669"/>
    <property type="project" value="TreeGrafter"/>
</dbReference>
<sequence length="164" mass="18786">MRKIADNFEEYALLLLFPLMVAVVFTATLARYLNLFPMFWGEEVARYIMVFMAYIGAGLGMKRGAHVGVSFFTDRFRSVKIRLFLEGFRLGIIVFFCGMIMYYYRNIIAHQIFMGQTTPALYIPMWIPYSAVPLGMFLVALRAFQAFRETADAIRASAGTPEVK</sequence>
<keyword evidence="12" id="KW-1185">Reference proteome</keyword>
<evidence type="ECO:0000313" key="12">
    <source>
        <dbReference type="Proteomes" id="UP000295066"/>
    </source>
</evidence>
<gene>
    <name evidence="11" type="ORF">C8D99_10176</name>
</gene>
<evidence type="ECO:0000313" key="11">
    <source>
        <dbReference type="EMBL" id="TDY64930.1"/>
    </source>
</evidence>
<dbReference type="RefSeq" id="WP_133955201.1">
    <property type="nucleotide sequence ID" value="NZ_SORI01000001.1"/>
</dbReference>
<keyword evidence="4" id="KW-0997">Cell inner membrane</keyword>
<feature type="transmembrane region" description="Helical" evidence="9">
    <location>
        <begin position="12"/>
        <end position="32"/>
    </location>
</feature>
<keyword evidence="2" id="KW-0813">Transport</keyword>
<dbReference type="GO" id="GO:0005886">
    <property type="term" value="C:plasma membrane"/>
    <property type="evidence" value="ECO:0007669"/>
    <property type="project" value="UniProtKB-SubCell"/>
</dbReference>